<reference evidence="1 4" key="4">
    <citation type="journal article" date="2016" name="Genome Announc.">
        <title>Fully Closed Genome Sequences of Five Type Strains of the Genus Cronobacter and One Cronobacter sakazakii Strain.</title>
        <authorList>
            <person name="Moine D."/>
            <person name="Kassam M."/>
            <person name="Baert L."/>
            <person name="Tang Y."/>
            <person name="Barretto C."/>
            <person name="Ngom Bru C."/>
            <person name="Klijn A."/>
            <person name="Descombes P."/>
        </authorList>
    </citation>
    <scope>NUCLEOTIDE SEQUENCE [LARGE SCALE GENOMIC DNA]</scope>
    <source>
        <strain evidence="1 4">LMG 26250</strain>
    </source>
</reference>
<gene>
    <name evidence="1" type="ORF">AFK62_09855</name>
    <name evidence="2" type="ORF">BN137_1803</name>
</gene>
<organism evidence="2 3">
    <name type="scientific">Cronobacter condimenti 1330</name>
    <dbReference type="NCBI Taxonomy" id="1073999"/>
    <lineage>
        <taxon>Bacteria</taxon>
        <taxon>Pseudomonadati</taxon>
        <taxon>Pseudomonadota</taxon>
        <taxon>Gammaproteobacteria</taxon>
        <taxon>Enterobacterales</taxon>
        <taxon>Enterobacteriaceae</taxon>
        <taxon>Cronobacter</taxon>
    </lineage>
</organism>
<reference evidence="2" key="1">
    <citation type="submission" date="2012-07" db="EMBL/GenBank/DDBJ databases">
        <authorList>
            <person name="Cummings C."/>
        </authorList>
    </citation>
    <scope>NUCLEOTIDE SEQUENCE</scope>
    <source>
        <strain evidence="2">1330</strain>
    </source>
</reference>
<reference evidence="4" key="2">
    <citation type="submission" date="2015-07" db="EMBL/GenBank/DDBJ databases">
        <authorList>
            <person name="Moine D."/>
            <person name="Kassam M."/>
        </authorList>
    </citation>
    <scope>NUCLEOTIDE SEQUENCE [LARGE SCALE GENOMIC DNA]</scope>
    <source>
        <strain evidence="4">LMG 26250</strain>
    </source>
</reference>
<dbReference type="STRING" id="1073999.AFK62_09855"/>
<dbReference type="Proteomes" id="UP000009340">
    <property type="component" value="Unassembled WGS sequence"/>
</dbReference>
<evidence type="ECO:0000313" key="4">
    <source>
        <dbReference type="Proteomes" id="UP000067320"/>
    </source>
</evidence>
<accession>K8A0S7</accession>
<protein>
    <submittedName>
        <fullName evidence="2">Uncharacterized protein</fullName>
    </submittedName>
</protein>
<evidence type="ECO:0000313" key="3">
    <source>
        <dbReference type="Proteomes" id="UP000009340"/>
    </source>
</evidence>
<dbReference type="EMBL" id="CAKW01000067">
    <property type="protein sequence ID" value="CCJ72435.1"/>
    <property type="molecule type" value="Genomic_DNA"/>
</dbReference>
<evidence type="ECO:0000313" key="2">
    <source>
        <dbReference type="EMBL" id="CCJ72435.1"/>
    </source>
</evidence>
<dbReference type="PATRIC" id="fig|1073999.7.peg.2062"/>
<dbReference type="EMBL" id="CP012264">
    <property type="protein sequence ID" value="ALB62786.1"/>
    <property type="molecule type" value="Genomic_DNA"/>
</dbReference>
<sequence>MTRPFLLVVSKAQPSFNRVLGVLSPSLRRGKGQSVSAAHINISSLNHHEILFLMLSFIIFITS</sequence>
<dbReference type="Proteomes" id="UP000067320">
    <property type="component" value="Chromosome"/>
</dbReference>
<evidence type="ECO:0000313" key="1">
    <source>
        <dbReference type="EMBL" id="ALB62786.1"/>
    </source>
</evidence>
<proteinExistence type="predicted"/>
<reference evidence="4" key="3">
    <citation type="submission" date="2015-09" db="EMBL/GenBank/DDBJ databases">
        <title>Cronobacter genome sequencing and assembly.</title>
        <authorList>
            <person name="Descombes P."/>
            <person name="Baert L."/>
            <person name="Ngom-Bru C."/>
            <person name="Barretto C."/>
        </authorList>
    </citation>
    <scope>NUCLEOTIDE SEQUENCE [LARGE SCALE GENOMIC DNA]</scope>
    <source>
        <strain evidence="4">LMG 26250</strain>
    </source>
</reference>
<dbReference type="KEGG" id="ccon:AFK62_09855"/>
<keyword evidence="4" id="KW-1185">Reference proteome</keyword>
<name>K8A0S7_9ENTR</name>
<dbReference type="AlphaFoldDB" id="K8A0S7"/>